<evidence type="ECO:0000313" key="1">
    <source>
        <dbReference type="EMBL" id="CDH33790.1"/>
    </source>
</evidence>
<protein>
    <submittedName>
        <fullName evidence="1">Uncharacterized protein</fullName>
    </submittedName>
</protein>
<proteinExistence type="predicted"/>
<organism evidence="1 2">
    <name type="scientific">Xenorhabdus bovienii str. Intermedium</name>
    <dbReference type="NCBI Taxonomy" id="1379677"/>
    <lineage>
        <taxon>Bacteria</taxon>
        <taxon>Pseudomonadati</taxon>
        <taxon>Pseudomonadota</taxon>
        <taxon>Gammaproteobacteria</taxon>
        <taxon>Enterobacterales</taxon>
        <taxon>Morganellaceae</taxon>
        <taxon>Xenorhabdus</taxon>
    </lineage>
</organism>
<sequence>MFWHENEESPTYHQSSLLGLSYTGRMGETCRCGDSGICGLGARSRCIGSGGRS</sequence>
<dbReference type="AlphaFoldDB" id="A0A077QKL6"/>
<accession>A0A077QKL6</accession>
<name>A0A077QKL6_XENBV</name>
<gene>
    <name evidence="1" type="ORF">XBI1_280006</name>
</gene>
<dbReference type="Proteomes" id="UP000028480">
    <property type="component" value="Unassembled WGS sequence"/>
</dbReference>
<dbReference type="EMBL" id="CBTB010000201">
    <property type="protein sequence ID" value="CDH33790.1"/>
    <property type="molecule type" value="Genomic_DNA"/>
</dbReference>
<dbReference type="HOGENOM" id="CLU_3067672_0_0_6"/>
<comment type="caution">
    <text evidence="1">The sequence shown here is derived from an EMBL/GenBank/DDBJ whole genome shotgun (WGS) entry which is preliminary data.</text>
</comment>
<reference evidence="1" key="1">
    <citation type="submission" date="2013-07" db="EMBL/GenBank/DDBJ databases">
        <title>Sub-species coevolution in mutualistic symbiosis.</title>
        <authorList>
            <person name="Murfin K."/>
            <person name="Klassen J."/>
            <person name="Lee M."/>
            <person name="Forst S."/>
            <person name="Stock P."/>
            <person name="Goodrich-Blair H."/>
        </authorList>
    </citation>
    <scope>NUCLEOTIDE SEQUENCE [LARGE SCALE GENOMIC DNA]</scope>
    <source>
        <strain evidence="1">Intermedium</strain>
    </source>
</reference>
<evidence type="ECO:0000313" key="2">
    <source>
        <dbReference type="Proteomes" id="UP000028480"/>
    </source>
</evidence>